<comment type="caution">
    <text evidence="1">The sequence shown here is derived from an EMBL/GenBank/DDBJ whole genome shotgun (WGS) entry which is preliminary data.</text>
</comment>
<keyword evidence="2" id="KW-1185">Reference proteome</keyword>
<sequence>MDLFGIGEVVVSTSIVVFYLECFKFLDQFMVLLLYSIQFLSYHFINGESSKLTLADALEQREFKLPSKDTEITLLTRLDYWDDKYSFRRIIKLFHSCFLLSP</sequence>
<dbReference type="Proteomes" id="UP000887116">
    <property type="component" value="Unassembled WGS sequence"/>
</dbReference>
<protein>
    <submittedName>
        <fullName evidence="1">Uncharacterized protein</fullName>
    </submittedName>
</protein>
<reference evidence="1" key="1">
    <citation type="submission" date="2020-07" db="EMBL/GenBank/DDBJ databases">
        <title>Multicomponent nature underlies the extraordinary mechanical properties of spider dragline silk.</title>
        <authorList>
            <person name="Kono N."/>
            <person name="Nakamura H."/>
            <person name="Mori M."/>
            <person name="Yoshida Y."/>
            <person name="Ohtoshi R."/>
            <person name="Malay A.D."/>
            <person name="Moran D.A.P."/>
            <person name="Tomita M."/>
            <person name="Numata K."/>
            <person name="Arakawa K."/>
        </authorList>
    </citation>
    <scope>NUCLEOTIDE SEQUENCE</scope>
</reference>
<gene>
    <name evidence="1" type="ORF">TNCT_505421</name>
</gene>
<proteinExistence type="predicted"/>
<evidence type="ECO:0000313" key="1">
    <source>
        <dbReference type="EMBL" id="GFR12771.1"/>
    </source>
</evidence>
<dbReference type="EMBL" id="BMAO01017015">
    <property type="protein sequence ID" value="GFR12771.1"/>
    <property type="molecule type" value="Genomic_DNA"/>
</dbReference>
<accession>A0A8X6JMQ0</accession>
<organism evidence="1 2">
    <name type="scientific">Trichonephila clavata</name>
    <name type="common">Joro spider</name>
    <name type="synonym">Nephila clavata</name>
    <dbReference type="NCBI Taxonomy" id="2740835"/>
    <lineage>
        <taxon>Eukaryota</taxon>
        <taxon>Metazoa</taxon>
        <taxon>Ecdysozoa</taxon>
        <taxon>Arthropoda</taxon>
        <taxon>Chelicerata</taxon>
        <taxon>Arachnida</taxon>
        <taxon>Araneae</taxon>
        <taxon>Araneomorphae</taxon>
        <taxon>Entelegynae</taxon>
        <taxon>Araneoidea</taxon>
        <taxon>Nephilidae</taxon>
        <taxon>Trichonephila</taxon>
    </lineage>
</organism>
<name>A0A8X6JMQ0_TRICU</name>
<dbReference type="AlphaFoldDB" id="A0A8X6JMQ0"/>
<evidence type="ECO:0000313" key="2">
    <source>
        <dbReference type="Proteomes" id="UP000887116"/>
    </source>
</evidence>